<dbReference type="Gene3D" id="3.40.1810.10">
    <property type="entry name" value="Transcription factor, MADS-box"/>
    <property type="match status" value="1"/>
</dbReference>
<dbReference type="InterPro" id="IPR050142">
    <property type="entry name" value="MADS-box/MEF2_TF"/>
</dbReference>
<evidence type="ECO:0000259" key="8">
    <source>
        <dbReference type="PROSITE" id="PS51297"/>
    </source>
</evidence>
<evidence type="ECO:0000256" key="6">
    <source>
        <dbReference type="SAM" id="MobiDB-lite"/>
    </source>
</evidence>
<dbReference type="GO" id="GO:0000977">
    <property type="term" value="F:RNA polymerase II transcription regulatory region sequence-specific DNA binding"/>
    <property type="evidence" value="ECO:0007669"/>
    <property type="project" value="InterPro"/>
</dbReference>
<dbReference type="OMA" id="DIRPPVC"/>
<comment type="subcellular location">
    <subcellularLocation>
        <location evidence="1">Nucleus</location>
    </subcellularLocation>
</comment>
<accession>A9P2G7</accession>
<keyword evidence="2" id="KW-0805">Transcription regulation</keyword>
<sequence>MVRGKTQMKRIENASRRQVTFSKRRNGLLKKAYELSVLCDAEVGLMIFSSSGKLHEFASPSMQKMVERHHSTHNTTNEQDNKGLNRKITNMEEKIRILELTQRKMSGEDLRTCSMKELNQLEVQIERGLRHIRARKTEILLGQVEELKRKECLLLEENTFLRKQVLAMNAIGFGSVQYFEVEVETQLDIRPPVCTRSPSCK</sequence>
<evidence type="ECO:0000256" key="2">
    <source>
        <dbReference type="ARBA" id="ARBA00023015"/>
    </source>
</evidence>
<dbReference type="PROSITE" id="PS51297">
    <property type="entry name" value="K_BOX"/>
    <property type="match status" value="1"/>
</dbReference>
<evidence type="ECO:0000259" key="7">
    <source>
        <dbReference type="PROSITE" id="PS50066"/>
    </source>
</evidence>
<evidence type="ECO:0000256" key="3">
    <source>
        <dbReference type="ARBA" id="ARBA00023125"/>
    </source>
</evidence>
<dbReference type="Pfam" id="PF00319">
    <property type="entry name" value="SRF-TF"/>
    <property type="match status" value="1"/>
</dbReference>
<dbReference type="InterPro" id="IPR002100">
    <property type="entry name" value="TF_MADSbox"/>
</dbReference>
<dbReference type="CDD" id="cd00265">
    <property type="entry name" value="MADS_MEF2_like"/>
    <property type="match status" value="1"/>
</dbReference>
<dbReference type="SUPFAM" id="SSF55455">
    <property type="entry name" value="SRF-like"/>
    <property type="match status" value="1"/>
</dbReference>
<dbReference type="InterPro" id="IPR033896">
    <property type="entry name" value="MEF2-like_N"/>
</dbReference>
<dbReference type="PROSITE" id="PS50066">
    <property type="entry name" value="MADS_BOX_2"/>
    <property type="match status" value="1"/>
</dbReference>
<feature type="domain" description="K-box" evidence="8">
    <location>
        <begin position="81"/>
        <end position="171"/>
    </location>
</feature>
<dbReference type="InterPro" id="IPR002487">
    <property type="entry name" value="TF_Kbox"/>
</dbReference>
<keyword evidence="5" id="KW-0539">Nucleus</keyword>
<feature type="domain" description="MADS-box" evidence="7">
    <location>
        <begin position="1"/>
        <end position="61"/>
    </location>
</feature>
<dbReference type="GO" id="GO:0005634">
    <property type="term" value="C:nucleus"/>
    <property type="evidence" value="ECO:0007669"/>
    <property type="project" value="UniProtKB-SubCell"/>
</dbReference>
<evidence type="ECO:0000256" key="5">
    <source>
        <dbReference type="ARBA" id="ARBA00023242"/>
    </source>
</evidence>
<reference evidence="9" key="1">
    <citation type="journal article" date="2008" name="BMC Genomics">
        <title>A conifer genomics resource of 200,000 spruce (Picea spp.) ESTs and 6,464 high-quality, sequence-finished full-length cDNAs for Sitka spruce (Picea sitchensis).</title>
        <authorList>
            <person name="Ralph S.G."/>
            <person name="Chun H.J."/>
            <person name="Kolosova N."/>
            <person name="Cooper D."/>
            <person name="Oddy C."/>
            <person name="Ritland C.E."/>
            <person name="Kirkpatrick R."/>
            <person name="Moore R."/>
            <person name="Barber S."/>
            <person name="Holt R.A."/>
            <person name="Jones S.J."/>
            <person name="Marra M.A."/>
            <person name="Douglas C.J."/>
            <person name="Ritland K."/>
            <person name="Bohlmann J."/>
        </authorList>
    </citation>
    <scope>NUCLEOTIDE SEQUENCE</scope>
    <source>
        <tissue evidence="9">Bark</tissue>
    </source>
</reference>
<keyword evidence="4" id="KW-0804">Transcription</keyword>
<dbReference type="SMART" id="SM00432">
    <property type="entry name" value="MADS"/>
    <property type="match status" value="1"/>
</dbReference>
<evidence type="ECO:0000256" key="1">
    <source>
        <dbReference type="ARBA" id="ARBA00004123"/>
    </source>
</evidence>
<evidence type="ECO:0000256" key="4">
    <source>
        <dbReference type="ARBA" id="ARBA00023163"/>
    </source>
</evidence>
<organism evidence="9">
    <name type="scientific">Picea sitchensis</name>
    <name type="common">Sitka spruce</name>
    <name type="synonym">Pinus sitchensis</name>
    <dbReference type="NCBI Taxonomy" id="3332"/>
    <lineage>
        <taxon>Eukaryota</taxon>
        <taxon>Viridiplantae</taxon>
        <taxon>Streptophyta</taxon>
        <taxon>Embryophyta</taxon>
        <taxon>Tracheophyta</taxon>
        <taxon>Spermatophyta</taxon>
        <taxon>Pinopsida</taxon>
        <taxon>Pinidae</taxon>
        <taxon>Conifers I</taxon>
        <taxon>Pinales</taxon>
        <taxon>Pinaceae</taxon>
        <taxon>Picea</taxon>
    </lineage>
</organism>
<protein>
    <submittedName>
        <fullName evidence="9">Uncharacterized protein</fullName>
    </submittedName>
</protein>
<dbReference type="GO" id="GO:0003700">
    <property type="term" value="F:DNA-binding transcription factor activity"/>
    <property type="evidence" value="ECO:0007669"/>
    <property type="project" value="InterPro"/>
</dbReference>
<evidence type="ECO:0000313" key="9">
    <source>
        <dbReference type="EMBL" id="ABK27078.1"/>
    </source>
</evidence>
<dbReference type="PROSITE" id="PS00350">
    <property type="entry name" value="MADS_BOX_1"/>
    <property type="match status" value="1"/>
</dbReference>
<proteinExistence type="evidence at transcript level"/>
<name>A9P2G7_PICSI</name>
<dbReference type="InterPro" id="IPR036879">
    <property type="entry name" value="TF_MADSbox_sf"/>
</dbReference>
<feature type="region of interest" description="Disordered" evidence="6">
    <location>
        <begin position="67"/>
        <end position="86"/>
    </location>
</feature>
<dbReference type="AlphaFoldDB" id="A9P2G7"/>
<dbReference type="PANTHER" id="PTHR48019">
    <property type="entry name" value="SERUM RESPONSE FACTOR HOMOLOG"/>
    <property type="match status" value="1"/>
</dbReference>
<dbReference type="Pfam" id="PF01486">
    <property type="entry name" value="K-box"/>
    <property type="match status" value="1"/>
</dbReference>
<dbReference type="PRINTS" id="PR00404">
    <property type="entry name" value="MADSDOMAIN"/>
</dbReference>
<dbReference type="GO" id="GO:0046983">
    <property type="term" value="F:protein dimerization activity"/>
    <property type="evidence" value="ECO:0007669"/>
    <property type="project" value="InterPro"/>
</dbReference>
<keyword evidence="3" id="KW-0238">DNA-binding</keyword>
<dbReference type="GO" id="GO:0045944">
    <property type="term" value="P:positive regulation of transcription by RNA polymerase II"/>
    <property type="evidence" value="ECO:0007669"/>
    <property type="project" value="InterPro"/>
</dbReference>
<dbReference type="EMBL" id="EF087845">
    <property type="protein sequence ID" value="ABK27078.1"/>
    <property type="molecule type" value="mRNA"/>
</dbReference>